<comment type="similarity">
    <text evidence="2 6">Belongs to the terpene synthase family.</text>
</comment>
<dbReference type="AlphaFoldDB" id="A0A9P7EHW5"/>
<dbReference type="Pfam" id="PF19086">
    <property type="entry name" value="Terpene_syn_C_2"/>
    <property type="match status" value="1"/>
</dbReference>
<evidence type="ECO:0000313" key="8">
    <source>
        <dbReference type="Proteomes" id="UP000807769"/>
    </source>
</evidence>
<dbReference type="Gene3D" id="1.10.600.10">
    <property type="entry name" value="Farnesyl Diphosphate Synthase"/>
    <property type="match status" value="1"/>
</dbReference>
<keyword evidence="5 6" id="KW-0456">Lyase</keyword>
<dbReference type="InterPro" id="IPR034686">
    <property type="entry name" value="Terpene_cyclase-like_2"/>
</dbReference>
<sequence>MPSRVYHLPKLLSVCPQKTGFIINPGFKEAKDGYERWVKDTIGYSFSIEISKAEMPLLAALAWPQASSKELRAILDYMTISFMLEELTDRCSSEVAKNNSELWIDVLQDPQVGKGHRHPFIKLMSKQMAARLKDAVDPYHWPEFIQSNAEFAKNTIQEALDREASKDITATRCIASYMIMRRETIGTRPCFTLMRSTGRLYLPKHVLQHLVVAEMENNALDMVYIANDIYSFKKERGDNGALNNIITVIHKDPTTQYLDLQERFNHAGKLFHVALDRFSTCRDALPSFDDEETNRQVAAFSDGLMD</sequence>
<comment type="cofactor">
    <cofactor evidence="1 6">
        <name>Mg(2+)</name>
        <dbReference type="ChEBI" id="CHEBI:18420"/>
    </cofactor>
</comment>
<dbReference type="GO" id="GO:0046872">
    <property type="term" value="F:metal ion binding"/>
    <property type="evidence" value="ECO:0007669"/>
    <property type="project" value="UniProtKB-KW"/>
</dbReference>
<dbReference type="EMBL" id="JABBWG010000006">
    <property type="protein sequence ID" value="KAG1821683.1"/>
    <property type="molecule type" value="Genomic_DNA"/>
</dbReference>
<evidence type="ECO:0000256" key="6">
    <source>
        <dbReference type="RuleBase" id="RU366034"/>
    </source>
</evidence>
<keyword evidence="4 6" id="KW-0460">Magnesium</keyword>
<dbReference type="GO" id="GO:0010333">
    <property type="term" value="F:terpene synthase activity"/>
    <property type="evidence" value="ECO:0007669"/>
    <property type="project" value="InterPro"/>
</dbReference>
<proteinExistence type="inferred from homology"/>
<dbReference type="RefSeq" id="XP_041196423.1">
    <property type="nucleotide sequence ID" value="XM_041338071.1"/>
</dbReference>
<reference evidence="7" key="1">
    <citation type="journal article" date="2020" name="New Phytol.">
        <title>Comparative genomics reveals dynamic genome evolution in host specialist ectomycorrhizal fungi.</title>
        <authorList>
            <person name="Lofgren L.A."/>
            <person name="Nguyen N.H."/>
            <person name="Vilgalys R."/>
            <person name="Ruytinx J."/>
            <person name="Liao H.L."/>
            <person name="Branco S."/>
            <person name="Kuo A."/>
            <person name="LaButti K."/>
            <person name="Lipzen A."/>
            <person name="Andreopoulos W."/>
            <person name="Pangilinan J."/>
            <person name="Riley R."/>
            <person name="Hundley H."/>
            <person name="Na H."/>
            <person name="Barry K."/>
            <person name="Grigoriev I.V."/>
            <person name="Stajich J.E."/>
            <person name="Kennedy P.G."/>
        </authorList>
    </citation>
    <scope>NUCLEOTIDE SEQUENCE</scope>
    <source>
        <strain evidence="7">MN1</strain>
    </source>
</reference>
<dbReference type="GO" id="GO:0008299">
    <property type="term" value="P:isoprenoid biosynthetic process"/>
    <property type="evidence" value="ECO:0007669"/>
    <property type="project" value="UniProtKB-ARBA"/>
</dbReference>
<dbReference type="InterPro" id="IPR008949">
    <property type="entry name" value="Isoprenoid_synthase_dom_sf"/>
</dbReference>
<evidence type="ECO:0000256" key="2">
    <source>
        <dbReference type="ARBA" id="ARBA00006333"/>
    </source>
</evidence>
<evidence type="ECO:0000256" key="5">
    <source>
        <dbReference type="ARBA" id="ARBA00023239"/>
    </source>
</evidence>
<gene>
    <name evidence="7" type="ORF">BJ212DRAFT_1445209</name>
</gene>
<evidence type="ECO:0000256" key="3">
    <source>
        <dbReference type="ARBA" id="ARBA00022723"/>
    </source>
</evidence>
<evidence type="ECO:0000256" key="1">
    <source>
        <dbReference type="ARBA" id="ARBA00001946"/>
    </source>
</evidence>
<keyword evidence="8" id="KW-1185">Reference proteome</keyword>
<organism evidence="7 8">
    <name type="scientific">Suillus subaureus</name>
    <dbReference type="NCBI Taxonomy" id="48587"/>
    <lineage>
        <taxon>Eukaryota</taxon>
        <taxon>Fungi</taxon>
        <taxon>Dikarya</taxon>
        <taxon>Basidiomycota</taxon>
        <taxon>Agaricomycotina</taxon>
        <taxon>Agaricomycetes</taxon>
        <taxon>Agaricomycetidae</taxon>
        <taxon>Boletales</taxon>
        <taxon>Suillineae</taxon>
        <taxon>Suillaceae</taxon>
        <taxon>Suillus</taxon>
    </lineage>
</organism>
<keyword evidence="3 6" id="KW-0479">Metal-binding</keyword>
<protein>
    <recommendedName>
        <fullName evidence="6">Terpene synthase</fullName>
        <ecNumber evidence="6">4.2.3.-</ecNumber>
    </recommendedName>
</protein>
<dbReference type="PANTHER" id="PTHR35201:SF4">
    <property type="entry name" value="BETA-PINACENE SYNTHASE-RELATED"/>
    <property type="match status" value="1"/>
</dbReference>
<dbReference type="GeneID" id="64632087"/>
<dbReference type="OrthoDB" id="6486656at2759"/>
<evidence type="ECO:0000313" key="7">
    <source>
        <dbReference type="EMBL" id="KAG1821683.1"/>
    </source>
</evidence>
<dbReference type="PANTHER" id="PTHR35201">
    <property type="entry name" value="TERPENE SYNTHASE"/>
    <property type="match status" value="1"/>
</dbReference>
<accession>A0A9P7EHW5</accession>
<dbReference type="SUPFAM" id="SSF48576">
    <property type="entry name" value="Terpenoid synthases"/>
    <property type="match status" value="1"/>
</dbReference>
<name>A0A9P7EHW5_9AGAM</name>
<comment type="caution">
    <text evidence="7">The sequence shown here is derived from an EMBL/GenBank/DDBJ whole genome shotgun (WGS) entry which is preliminary data.</text>
</comment>
<evidence type="ECO:0000256" key="4">
    <source>
        <dbReference type="ARBA" id="ARBA00022842"/>
    </source>
</evidence>
<dbReference type="EC" id="4.2.3.-" evidence="6"/>
<dbReference type="Proteomes" id="UP000807769">
    <property type="component" value="Unassembled WGS sequence"/>
</dbReference>